<sequence length="52" mass="6216">MQYDNGSVKSRVYQMRNLQRNHGSLQSDHSFLELDIDYQEIHSNVVFMQDQL</sequence>
<dbReference type="KEGG" id="dpx:DAPPUDRAFT_323434"/>
<dbReference type="HOGENOM" id="CLU_3089354_0_0_1"/>
<proteinExistence type="predicted"/>
<keyword evidence="2" id="KW-1185">Reference proteome</keyword>
<evidence type="ECO:0000313" key="2">
    <source>
        <dbReference type="Proteomes" id="UP000000305"/>
    </source>
</evidence>
<protein>
    <submittedName>
        <fullName evidence="1">Uncharacterized protein</fullName>
    </submittedName>
</protein>
<reference evidence="1 2" key="1">
    <citation type="journal article" date="2011" name="Science">
        <title>The ecoresponsive genome of Daphnia pulex.</title>
        <authorList>
            <person name="Colbourne J.K."/>
            <person name="Pfrender M.E."/>
            <person name="Gilbert D."/>
            <person name="Thomas W.K."/>
            <person name="Tucker A."/>
            <person name="Oakley T.H."/>
            <person name="Tokishita S."/>
            <person name="Aerts A."/>
            <person name="Arnold G.J."/>
            <person name="Basu M.K."/>
            <person name="Bauer D.J."/>
            <person name="Caceres C.E."/>
            <person name="Carmel L."/>
            <person name="Casola C."/>
            <person name="Choi J.H."/>
            <person name="Detter J.C."/>
            <person name="Dong Q."/>
            <person name="Dusheyko S."/>
            <person name="Eads B.D."/>
            <person name="Frohlich T."/>
            <person name="Geiler-Samerotte K.A."/>
            <person name="Gerlach D."/>
            <person name="Hatcher P."/>
            <person name="Jogdeo S."/>
            <person name="Krijgsveld J."/>
            <person name="Kriventseva E.V."/>
            <person name="Kultz D."/>
            <person name="Laforsch C."/>
            <person name="Lindquist E."/>
            <person name="Lopez J."/>
            <person name="Manak J.R."/>
            <person name="Muller J."/>
            <person name="Pangilinan J."/>
            <person name="Patwardhan R.P."/>
            <person name="Pitluck S."/>
            <person name="Pritham E.J."/>
            <person name="Rechtsteiner A."/>
            <person name="Rho M."/>
            <person name="Rogozin I.B."/>
            <person name="Sakarya O."/>
            <person name="Salamov A."/>
            <person name="Schaack S."/>
            <person name="Shapiro H."/>
            <person name="Shiga Y."/>
            <person name="Skalitzky C."/>
            <person name="Smith Z."/>
            <person name="Souvorov A."/>
            <person name="Sung W."/>
            <person name="Tang Z."/>
            <person name="Tsuchiya D."/>
            <person name="Tu H."/>
            <person name="Vos H."/>
            <person name="Wang M."/>
            <person name="Wolf Y.I."/>
            <person name="Yamagata H."/>
            <person name="Yamada T."/>
            <person name="Ye Y."/>
            <person name="Shaw J.R."/>
            <person name="Andrews J."/>
            <person name="Crease T.J."/>
            <person name="Tang H."/>
            <person name="Lucas S.M."/>
            <person name="Robertson H.M."/>
            <person name="Bork P."/>
            <person name="Koonin E.V."/>
            <person name="Zdobnov E.M."/>
            <person name="Grigoriev I.V."/>
            <person name="Lynch M."/>
            <person name="Boore J.L."/>
        </authorList>
    </citation>
    <scope>NUCLEOTIDE SEQUENCE [LARGE SCALE GENOMIC DNA]</scope>
</reference>
<accession>E9GYV2</accession>
<gene>
    <name evidence="1" type="ORF">DAPPUDRAFT_323434</name>
</gene>
<name>E9GYV2_DAPPU</name>
<dbReference type="InParanoid" id="E9GYV2"/>
<dbReference type="EMBL" id="GL732576">
    <property type="protein sequence ID" value="EFX75222.1"/>
    <property type="molecule type" value="Genomic_DNA"/>
</dbReference>
<organism evidence="1 2">
    <name type="scientific">Daphnia pulex</name>
    <name type="common">Water flea</name>
    <dbReference type="NCBI Taxonomy" id="6669"/>
    <lineage>
        <taxon>Eukaryota</taxon>
        <taxon>Metazoa</taxon>
        <taxon>Ecdysozoa</taxon>
        <taxon>Arthropoda</taxon>
        <taxon>Crustacea</taxon>
        <taxon>Branchiopoda</taxon>
        <taxon>Diplostraca</taxon>
        <taxon>Cladocera</taxon>
        <taxon>Anomopoda</taxon>
        <taxon>Daphniidae</taxon>
        <taxon>Daphnia</taxon>
    </lineage>
</organism>
<evidence type="ECO:0000313" key="1">
    <source>
        <dbReference type="EMBL" id="EFX75222.1"/>
    </source>
</evidence>
<dbReference type="AlphaFoldDB" id="E9GYV2"/>
<dbReference type="Proteomes" id="UP000000305">
    <property type="component" value="Unassembled WGS sequence"/>
</dbReference>